<dbReference type="EMBL" id="JBHSMA010000004">
    <property type="protein sequence ID" value="MFC5410648.1"/>
    <property type="molecule type" value="Genomic_DNA"/>
</dbReference>
<dbReference type="Proteomes" id="UP001596106">
    <property type="component" value="Unassembled WGS sequence"/>
</dbReference>
<accession>A0ABW0ID70</accession>
<evidence type="ECO:0000313" key="2">
    <source>
        <dbReference type="EMBL" id="MFC5410648.1"/>
    </source>
</evidence>
<comment type="caution">
    <text evidence="2">The sequence shown here is derived from an EMBL/GenBank/DDBJ whole genome shotgun (WGS) entry which is preliminary data.</text>
</comment>
<organism evidence="2 3">
    <name type="scientific">Larkinella bovis</name>
    <dbReference type="NCBI Taxonomy" id="683041"/>
    <lineage>
        <taxon>Bacteria</taxon>
        <taxon>Pseudomonadati</taxon>
        <taxon>Bacteroidota</taxon>
        <taxon>Cytophagia</taxon>
        <taxon>Cytophagales</taxon>
        <taxon>Spirosomataceae</taxon>
        <taxon>Larkinella</taxon>
    </lineage>
</organism>
<feature type="compositionally biased region" description="Polar residues" evidence="1">
    <location>
        <begin position="53"/>
        <end position="74"/>
    </location>
</feature>
<evidence type="ECO:0000313" key="3">
    <source>
        <dbReference type="Proteomes" id="UP001596106"/>
    </source>
</evidence>
<sequence>MENNLKKGSRSLTIGLGMLLTVFCLNCNSKTENTATSVDSTEMAQDTSIMGIQGDTTTNTLDAPQAAQGDTGQTLPEMRARKKQ</sequence>
<feature type="region of interest" description="Disordered" evidence="1">
    <location>
        <begin position="53"/>
        <end position="84"/>
    </location>
</feature>
<evidence type="ECO:0000256" key="1">
    <source>
        <dbReference type="SAM" id="MobiDB-lite"/>
    </source>
</evidence>
<keyword evidence="3" id="KW-1185">Reference proteome</keyword>
<protein>
    <submittedName>
        <fullName evidence="2">Uncharacterized protein</fullName>
    </submittedName>
</protein>
<reference evidence="3" key="1">
    <citation type="journal article" date="2019" name="Int. J. Syst. Evol. Microbiol.">
        <title>The Global Catalogue of Microorganisms (GCM) 10K type strain sequencing project: providing services to taxonomists for standard genome sequencing and annotation.</title>
        <authorList>
            <consortium name="The Broad Institute Genomics Platform"/>
            <consortium name="The Broad Institute Genome Sequencing Center for Infectious Disease"/>
            <person name="Wu L."/>
            <person name="Ma J."/>
        </authorList>
    </citation>
    <scope>NUCLEOTIDE SEQUENCE [LARGE SCALE GENOMIC DNA]</scope>
    <source>
        <strain evidence="3">CCUG 55250</strain>
    </source>
</reference>
<dbReference type="RefSeq" id="WP_379846465.1">
    <property type="nucleotide sequence ID" value="NZ_JBHSMA010000004.1"/>
</dbReference>
<gene>
    <name evidence="2" type="ORF">ACFPMF_15095</name>
</gene>
<proteinExistence type="predicted"/>
<name>A0ABW0ID70_9BACT</name>